<dbReference type="Pfam" id="PF03061">
    <property type="entry name" value="4HBT"/>
    <property type="match status" value="1"/>
</dbReference>
<dbReference type="NCBIfam" id="TIGR00369">
    <property type="entry name" value="unchar_dom_1"/>
    <property type="match status" value="1"/>
</dbReference>
<keyword evidence="2" id="KW-0378">Hydrolase</keyword>
<evidence type="ECO:0000256" key="1">
    <source>
        <dbReference type="ARBA" id="ARBA00008324"/>
    </source>
</evidence>
<dbReference type="CDD" id="cd03443">
    <property type="entry name" value="PaaI_thioesterase"/>
    <property type="match status" value="1"/>
</dbReference>
<reference evidence="4 5" key="1">
    <citation type="submission" date="2019-02" db="EMBL/GenBank/DDBJ databases">
        <title>Aquabacterium sp. strain KMB7.</title>
        <authorList>
            <person name="Chen W.-M."/>
        </authorList>
    </citation>
    <scope>NUCLEOTIDE SEQUENCE [LARGE SCALE GENOMIC DNA]</scope>
    <source>
        <strain evidence="4 5">KMB7</strain>
    </source>
</reference>
<gene>
    <name evidence="4" type="ORF">EYS42_06100</name>
</gene>
<dbReference type="PANTHER" id="PTHR21660:SF1">
    <property type="entry name" value="ACYL-COENZYME A THIOESTERASE 13"/>
    <property type="match status" value="1"/>
</dbReference>
<dbReference type="AlphaFoldDB" id="A0A4Q9H505"/>
<evidence type="ECO:0000313" key="5">
    <source>
        <dbReference type="Proteomes" id="UP000292120"/>
    </source>
</evidence>
<dbReference type="InterPro" id="IPR039298">
    <property type="entry name" value="ACOT13"/>
</dbReference>
<keyword evidence="5" id="KW-1185">Reference proteome</keyword>
<comment type="caution">
    <text evidence="4">The sequence shown here is derived from an EMBL/GenBank/DDBJ whole genome shotgun (WGS) entry which is preliminary data.</text>
</comment>
<dbReference type="Proteomes" id="UP000292120">
    <property type="component" value="Unassembled WGS sequence"/>
</dbReference>
<dbReference type="InterPro" id="IPR029069">
    <property type="entry name" value="HotDog_dom_sf"/>
</dbReference>
<dbReference type="OrthoDB" id="4717506at2"/>
<dbReference type="GO" id="GO:0047617">
    <property type="term" value="F:fatty acyl-CoA hydrolase activity"/>
    <property type="evidence" value="ECO:0007669"/>
    <property type="project" value="InterPro"/>
</dbReference>
<proteinExistence type="inferred from homology"/>
<dbReference type="RefSeq" id="WP_130966955.1">
    <property type="nucleotide sequence ID" value="NZ_SIXI01000002.1"/>
</dbReference>
<dbReference type="PANTHER" id="PTHR21660">
    <property type="entry name" value="THIOESTERASE SUPERFAMILY MEMBER-RELATED"/>
    <property type="match status" value="1"/>
</dbReference>
<feature type="domain" description="Thioesterase" evidence="3">
    <location>
        <begin position="42"/>
        <end position="122"/>
    </location>
</feature>
<evidence type="ECO:0000313" key="4">
    <source>
        <dbReference type="EMBL" id="TBO32744.1"/>
    </source>
</evidence>
<evidence type="ECO:0000256" key="2">
    <source>
        <dbReference type="ARBA" id="ARBA00022801"/>
    </source>
</evidence>
<dbReference type="EMBL" id="SIXI01000002">
    <property type="protein sequence ID" value="TBO32744.1"/>
    <property type="molecule type" value="Genomic_DNA"/>
</dbReference>
<accession>A0A4Q9H505</accession>
<sequence>MAIPFAVHIPFVEQLGCELQFYDDGQAEITLDVRDDVHTNSFGVAHGGVLMSLLDVAMAHAARSPHKHLPDGGPGLVTLEMKTSFMRPGLGRLVVRGSVLQATAKMAFTEGRVLDAQGQLCAHATATFKFLRALPISGREARPAAKPRSTL</sequence>
<evidence type="ECO:0000259" key="3">
    <source>
        <dbReference type="Pfam" id="PF03061"/>
    </source>
</evidence>
<comment type="similarity">
    <text evidence="1">Belongs to the thioesterase PaaI family.</text>
</comment>
<dbReference type="InterPro" id="IPR006683">
    <property type="entry name" value="Thioestr_dom"/>
</dbReference>
<dbReference type="Gene3D" id="3.10.129.10">
    <property type="entry name" value="Hotdog Thioesterase"/>
    <property type="match status" value="1"/>
</dbReference>
<dbReference type="SUPFAM" id="SSF54637">
    <property type="entry name" value="Thioesterase/thiol ester dehydrase-isomerase"/>
    <property type="match status" value="1"/>
</dbReference>
<organism evidence="4 5">
    <name type="scientific">Aquabacterium lacunae</name>
    <dbReference type="NCBI Taxonomy" id="2528630"/>
    <lineage>
        <taxon>Bacteria</taxon>
        <taxon>Pseudomonadati</taxon>
        <taxon>Pseudomonadota</taxon>
        <taxon>Betaproteobacteria</taxon>
        <taxon>Burkholderiales</taxon>
        <taxon>Aquabacterium</taxon>
    </lineage>
</organism>
<dbReference type="InterPro" id="IPR003736">
    <property type="entry name" value="PAAI_dom"/>
</dbReference>
<name>A0A4Q9H505_9BURK</name>
<protein>
    <submittedName>
        <fullName evidence="4">PaaI family thioesterase</fullName>
    </submittedName>
</protein>